<keyword evidence="2 6" id="KW-0812">Transmembrane</keyword>
<gene>
    <name evidence="8" type="ORF">GCM10022252_02270</name>
</gene>
<evidence type="ECO:0000313" key="9">
    <source>
        <dbReference type="Proteomes" id="UP001501251"/>
    </source>
</evidence>
<dbReference type="PANTHER" id="PTHR43027:SF2">
    <property type="entry name" value="TRANSPORT PERMEASE PROTEIN"/>
    <property type="match status" value="1"/>
</dbReference>
<dbReference type="PRINTS" id="PR00164">
    <property type="entry name" value="ABC2TRNSPORT"/>
</dbReference>
<keyword evidence="9" id="KW-1185">Reference proteome</keyword>
<evidence type="ECO:0000256" key="6">
    <source>
        <dbReference type="SAM" id="Phobius"/>
    </source>
</evidence>
<keyword evidence="3 6" id="KW-1133">Transmembrane helix</keyword>
<feature type="transmembrane region" description="Helical" evidence="6">
    <location>
        <begin position="227"/>
        <end position="247"/>
    </location>
</feature>
<evidence type="ECO:0000256" key="3">
    <source>
        <dbReference type="ARBA" id="ARBA00022989"/>
    </source>
</evidence>
<evidence type="ECO:0000259" key="7">
    <source>
        <dbReference type="Pfam" id="PF01061"/>
    </source>
</evidence>
<evidence type="ECO:0000256" key="5">
    <source>
        <dbReference type="ARBA" id="ARBA00023251"/>
    </source>
</evidence>
<feature type="domain" description="ABC-2 type transporter transmembrane" evidence="7">
    <location>
        <begin position="17"/>
        <end position="217"/>
    </location>
</feature>
<name>A0ABP8A8Q6_9ACTN</name>
<comment type="subcellular location">
    <subcellularLocation>
        <location evidence="1">Membrane</location>
        <topology evidence="1">Multi-pass membrane protein</topology>
    </subcellularLocation>
</comment>
<organism evidence="8 9">
    <name type="scientific">Streptosporangium oxazolinicum</name>
    <dbReference type="NCBI Taxonomy" id="909287"/>
    <lineage>
        <taxon>Bacteria</taxon>
        <taxon>Bacillati</taxon>
        <taxon>Actinomycetota</taxon>
        <taxon>Actinomycetes</taxon>
        <taxon>Streptosporangiales</taxon>
        <taxon>Streptosporangiaceae</taxon>
        <taxon>Streptosporangium</taxon>
    </lineage>
</organism>
<feature type="transmembrane region" description="Helical" evidence="6">
    <location>
        <begin position="172"/>
        <end position="190"/>
    </location>
</feature>
<proteinExistence type="predicted"/>
<evidence type="ECO:0000256" key="2">
    <source>
        <dbReference type="ARBA" id="ARBA00022692"/>
    </source>
</evidence>
<dbReference type="InterPro" id="IPR013525">
    <property type="entry name" value="ABC2_TM"/>
</dbReference>
<feature type="transmembrane region" description="Helical" evidence="6">
    <location>
        <begin position="105"/>
        <end position="132"/>
    </location>
</feature>
<dbReference type="InterPro" id="IPR000412">
    <property type="entry name" value="ABC_2_transport"/>
</dbReference>
<evidence type="ECO:0000313" key="8">
    <source>
        <dbReference type="EMBL" id="GAA4180013.1"/>
    </source>
</evidence>
<dbReference type="EMBL" id="BAABAQ010000001">
    <property type="protein sequence ID" value="GAA4180013.1"/>
    <property type="molecule type" value="Genomic_DNA"/>
</dbReference>
<dbReference type="InterPro" id="IPR052902">
    <property type="entry name" value="ABC-2_transporter"/>
</dbReference>
<dbReference type="PANTHER" id="PTHR43027">
    <property type="entry name" value="DOXORUBICIN RESISTANCE ABC TRANSPORTER PERMEASE PROTEIN DRRC-RELATED"/>
    <property type="match status" value="1"/>
</dbReference>
<evidence type="ECO:0000256" key="1">
    <source>
        <dbReference type="ARBA" id="ARBA00004141"/>
    </source>
</evidence>
<comment type="caution">
    <text evidence="8">The sequence shown here is derived from an EMBL/GenBank/DDBJ whole genome shotgun (WGS) entry which is preliminary data.</text>
</comment>
<evidence type="ECO:0000256" key="4">
    <source>
        <dbReference type="ARBA" id="ARBA00023136"/>
    </source>
</evidence>
<reference evidence="9" key="1">
    <citation type="journal article" date="2019" name="Int. J. Syst. Evol. Microbiol.">
        <title>The Global Catalogue of Microorganisms (GCM) 10K type strain sequencing project: providing services to taxonomists for standard genome sequencing and annotation.</title>
        <authorList>
            <consortium name="The Broad Institute Genomics Platform"/>
            <consortium name="The Broad Institute Genome Sequencing Center for Infectious Disease"/>
            <person name="Wu L."/>
            <person name="Ma J."/>
        </authorList>
    </citation>
    <scope>NUCLEOTIDE SEQUENCE [LARGE SCALE GENOMIC DNA]</scope>
    <source>
        <strain evidence="9">JCM 17388</strain>
    </source>
</reference>
<dbReference type="Pfam" id="PF01061">
    <property type="entry name" value="ABC2_membrane"/>
    <property type="match status" value="1"/>
</dbReference>
<accession>A0ABP8A8Q6</accession>
<feature type="transmembrane region" description="Helical" evidence="6">
    <location>
        <begin position="64"/>
        <end position="84"/>
    </location>
</feature>
<dbReference type="Proteomes" id="UP001501251">
    <property type="component" value="Unassembled WGS sequence"/>
</dbReference>
<feature type="transmembrane region" description="Helical" evidence="6">
    <location>
        <begin position="144"/>
        <end position="165"/>
    </location>
</feature>
<keyword evidence="5" id="KW-0046">Antibiotic resistance</keyword>
<dbReference type="PIRSF" id="PIRSF006648">
    <property type="entry name" value="DrrB"/>
    <property type="match status" value="1"/>
</dbReference>
<protein>
    <submittedName>
        <fullName evidence="8">ABC transporter permease</fullName>
    </submittedName>
</protein>
<feature type="transmembrane region" description="Helical" evidence="6">
    <location>
        <begin position="21"/>
        <end position="44"/>
    </location>
</feature>
<keyword evidence="4 6" id="KW-0472">Membrane</keyword>
<sequence>MNGMKVIKSMKGITRVIAVELKLIVRDPMSGFFALAFPAIMLAVKMRNGGLLPGGLPVIDAMVPMLSVFVIGLAGLVVLPATLAQYRERRILKRLRATPASPAMLFGAQWAAHTLLAAIGTVLLIAIGLVAFGLSAPADVAGVLLAWALGALSLGAIGLLIGALVPSGRTATVIGLSVFFPMVFLSGAMIPRETTSGSMRAIGDLTPMAPVVETIRGAWEGDAISPATLGVMVAISVVAGGVAVRVFRW</sequence>